<keyword evidence="7" id="KW-1185">Reference proteome</keyword>
<dbReference type="SUPFAM" id="SSF46911">
    <property type="entry name" value="Ribosomal protein S18"/>
    <property type="match status" value="1"/>
</dbReference>
<gene>
    <name evidence="6" type="ORF">B0T25DRAFT_121371</name>
</gene>
<feature type="region of interest" description="Disordered" evidence="5">
    <location>
        <begin position="74"/>
        <end position="93"/>
    </location>
</feature>
<evidence type="ECO:0000256" key="3">
    <source>
        <dbReference type="ARBA" id="ARBA00023274"/>
    </source>
</evidence>
<evidence type="ECO:0000256" key="1">
    <source>
        <dbReference type="ARBA" id="ARBA00005589"/>
    </source>
</evidence>
<dbReference type="FunFam" id="4.10.640.10:FF:000013">
    <property type="entry name" value="37S ribosomal protein S18"/>
    <property type="match status" value="1"/>
</dbReference>
<dbReference type="Gene3D" id="4.10.640.10">
    <property type="entry name" value="Ribosomal protein S18"/>
    <property type="match status" value="1"/>
</dbReference>
<dbReference type="Proteomes" id="UP001275084">
    <property type="component" value="Unassembled WGS sequence"/>
</dbReference>
<dbReference type="EMBL" id="JAUIQD010000002">
    <property type="protein sequence ID" value="KAK3360128.1"/>
    <property type="molecule type" value="Genomic_DNA"/>
</dbReference>
<dbReference type="GO" id="GO:0070181">
    <property type="term" value="F:small ribosomal subunit rRNA binding"/>
    <property type="evidence" value="ECO:0007669"/>
    <property type="project" value="TreeGrafter"/>
</dbReference>
<protein>
    <recommendedName>
        <fullName evidence="4">Small ribosomal subunit protein bS18m</fullName>
    </recommendedName>
</protein>
<evidence type="ECO:0000256" key="4">
    <source>
        <dbReference type="ARBA" id="ARBA00035264"/>
    </source>
</evidence>
<comment type="caution">
    <text evidence="6">The sequence shown here is derived from an EMBL/GenBank/DDBJ whole genome shotgun (WGS) entry which is preliminary data.</text>
</comment>
<evidence type="ECO:0000256" key="5">
    <source>
        <dbReference type="SAM" id="MobiDB-lite"/>
    </source>
</evidence>
<proteinExistence type="inferred from homology"/>
<keyword evidence="3" id="KW-0687">Ribonucleoprotein</keyword>
<reference evidence="6" key="1">
    <citation type="journal article" date="2023" name="Mol. Phylogenet. Evol.">
        <title>Genome-scale phylogeny and comparative genomics of the fungal order Sordariales.</title>
        <authorList>
            <person name="Hensen N."/>
            <person name="Bonometti L."/>
            <person name="Westerberg I."/>
            <person name="Brannstrom I.O."/>
            <person name="Guillou S."/>
            <person name="Cros-Aarteil S."/>
            <person name="Calhoun S."/>
            <person name="Haridas S."/>
            <person name="Kuo A."/>
            <person name="Mondo S."/>
            <person name="Pangilinan J."/>
            <person name="Riley R."/>
            <person name="LaButti K."/>
            <person name="Andreopoulos B."/>
            <person name="Lipzen A."/>
            <person name="Chen C."/>
            <person name="Yan M."/>
            <person name="Daum C."/>
            <person name="Ng V."/>
            <person name="Clum A."/>
            <person name="Steindorff A."/>
            <person name="Ohm R.A."/>
            <person name="Martin F."/>
            <person name="Silar P."/>
            <person name="Natvig D.O."/>
            <person name="Lalanne C."/>
            <person name="Gautier V."/>
            <person name="Ament-Velasquez S.L."/>
            <person name="Kruys A."/>
            <person name="Hutchinson M.I."/>
            <person name="Powell A.J."/>
            <person name="Barry K."/>
            <person name="Miller A.N."/>
            <person name="Grigoriev I.V."/>
            <person name="Debuchy R."/>
            <person name="Gladieux P."/>
            <person name="Hiltunen Thoren M."/>
            <person name="Johannesson H."/>
        </authorList>
    </citation>
    <scope>NUCLEOTIDE SEQUENCE</scope>
    <source>
        <strain evidence="6">CBS 955.72</strain>
    </source>
</reference>
<dbReference type="PANTHER" id="PTHR13479:SF40">
    <property type="entry name" value="SMALL RIBOSOMAL SUBUNIT PROTEIN BS18M"/>
    <property type="match status" value="1"/>
</dbReference>
<reference evidence="6" key="2">
    <citation type="submission" date="2023-06" db="EMBL/GenBank/DDBJ databases">
        <authorList>
            <consortium name="Lawrence Berkeley National Laboratory"/>
            <person name="Haridas S."/>
            <person name="Hensen N."/>
            <person name="Bonometti L."/>
            <person name="Westerberg I."/>
            <person name="Brannstrom I.O."/>
            <person name="Guillou S."/>
            <person name="Cros-Aarteil S."/>
            <person name="Calhoun S."/>
            <person name="Kuo A."/>
            <person name="Mondo S."/>
            <person name="Pangilinan J."/>
            <person name="Riley R."/>
            <person name="Labutti K."/>
            <person name="Andreopoulos B."/>
            <person name="Lipzen A."/>
            <person name="Chen C."/>
            <person name="Yanf M."/>
            <person name="Daum C."/>
            <person name="Ng V."/>
            <person name="Clum A."/>
            <person name="Steindorff A."/>
            <person name="Ohm R."/>
            <person name="Martin F."/>
            <person name="Silar P."/>
            <person name="Natvig D."/>
            <person name="Lalanne C."/>
            <person name="Gautier V."/>
            <person name="Ament-Velasquez S.L."/>
            <person name="Kruys A."/>
            <person name="Hutchinson M.I."/>
            <person name="Powell A.J."/>
            <person name="Barry K."/>
            <person name="Miller A.N."/>
            <person name="Grigoriev I.V."/>
            <person name="Debuchy R."/>
            <person name="Gladieux P."/>
            <person name="Thoren M.H."/>
            <person name="Johannesson H."/>
        </authorList>
    </citation>
    <scope>NUCLEOTIDE SEQUENCE</scope>
    <source>
        <strain evidence="6">CBS 955.72</strain>
    </source>
</reference>
<dbReference type="InterPro" id="IPR001648">
    <property type="entry name" value="Ribosomal_bS18"/>
</dbReference>
<organism evidence="6 7">
    <name type="scientific">Lasiosphaeria hispida</name>
    <dbReference type="NCBI Taxonomy" id="260671"/>
    <lineage>
        <taxon>Eukaryota</taxon>
        <taxon>Fungi</taxon>
        <taxon>Dikarya</taxon>
        <taxon>Ascomycota</taxon>
        <taxon>Pezizomycotina</taxon>
        <taxon>Sordariomycetes</taxon>
        <taxon>Sordariomycetidae</taxon>
        <taxon>Sordariales</taxon>
        <taxon>Lasiosphaeriaceae</taxon>
        <taxon>Lasiosphaeria</taxon>
    </lineage>
</organism>
<dbReference type="GO" id="GO:0003735">
    <property type="term" value="F:structural constituent of ribosome"/>
    <property type="evidence" value="ECO:0007669"/>
    <property type="project" value="InterPro"/>
</dbReference>
<sequence>MSSRQWLSSALRQAQTVVSRPAPLQKLSISTTSPAAALRNIPSNQASLLVDLANNNNNNGPQVSANDALLDYMPNGQRRPGGHNNLNSNGDGGRRVVQEMAQSSETDSYVKMIARRWKKGDTYAPRDLSPVEMRRWKHWNESTSDAVDLLGFNPLDNYRNFSLISEFMTPFGRIMSRRESGLRPVNQRKMAKAIRRAIALGLHPSVHKHPQLLIHRRGGMGITSQPSTPLDPSKQKL</sequence>
<accession>A0AAJ0MIB0</accession>
<dbReference type="InterPro" id="IPR036870">
    <property type="entry name" value="Ribosomal_bS18_sf"/>
</dbReference>
<dbReference type="AlphaFoldDB" id="A0AAJ0MIB0"/>
<evidence type="ECO:0000313" key="6">
    <source>
        <dbReference type="EMBL" id="KAK3360128.1"/>
    </source>
</evidence>
<dbReference type="GO" id="GO:0032543">
    <property type="term" value="P:mitochondrial translation"/>
    <property type="evidence" value="ECO:0007669"/>
    <property type="project" value="TreeGrafter"/>
</dbReference>
<name>A0AAJ0MIB0_9PEZI</name>
<dbReference type="Pfam" id="PF01084">
    <property type="entry name" value="Ribosomal_S18"/>
    <property type="match status" value="1"/>
</dbReference>
<dbReference type="PANTHER" id="PTHR13479">
    <property type="entry name" value="30S RIBOSOMAL PROTEIN S18"/>
    <property type="match status" value="1"/>
</dbReference>
<keyword evidence="2 6" id="KW-0689">Ribosomal protein</keyword>
<comment type="similarity">
    <text evidence="1">Belongs to the bacterial ribosomal protein bS18 family.</text>
</comment>
<dbReference type="GO" id="GO:0005763">
    <property type="term" value="C:mitochondrial small ribosomal subunit"/>
    <property type="evidence" value="ECO:0007669"/>
    <property type="project" value="TreeGrafter"/>
</dbReference>
<evidence type="ECO:0000256" key="2">
    <source>
        <dbReference type="ARBA" id="ARBA00022980"/>
    </source>
</evidence>
<evidence type="ECO:0000313" key="7">
    <source>
        <dbReference type="Proteomes" id="UP001275084"/>
    </source>
</evidence>